<keyword evidence="7 11" id="KW-0408">Iron</keyword>
<dbReference type="PANTHER" id="PTHR11907">
    <property type="entry name" value="AMIDOPHOSPHORIBOSYLTRANSFERASE"/>
    <property type="match status" value="1"/>
</dbReference>
<dbReference type="AlphaFoldDB" id="A0A8J2BSK8"/>
<evidence type="ECO:0000256" key="8">
    <source>
        <dbReference type="PIRNR" id="PIRNR000485"/>
    </source>
</evidence>
<evidence type="ECO:0000256" key="1">
    <source>
        <dbReference type="ARBA" id="ARBA00005209"/>
    </source>
</evidence>
<dbReference type="InterPro" id="IPR029057">
    <property type="entry name" value="PRTase-like"/>
</dbReference>
<feature type="domain" description="Glutamine amidotransferase type-2" evidence="12">
    <location>
        <begin position="74"/>
        <end position="294"/>
    </location>
</feature>
<dbReference type="CDD" id="cd06223">
    <property type="entry name" value="PRTases_typeI"/>
    <property type="match status" value="1"/>
</dbReference>
<feature type="binding site" evidence="7 10">
    <location>
        <position position="420"/>
    </location>
    <ligand>
        <name>Mg(2+)</name>
        <dbReference type="ChEBI" id="CHEBI:18420"/>
    </ligand>
</feature>
<feature type="binding site" evidence="7 10">
    <location>
        <position position="421"/>
    </location>
    <ligand>
        <name>Mg(2+)</name>
        <dbReference type="ChEBI" id="CHEBI:18420"/>
    </ligand>
</feature>
<evidence type="ECO:0000259" key="12">
    <source>
        <dbReference type="PROSITE" id="PS51278"/>
    </source>
</evidence>
<comment type="function">
    <text evidence="7">Catalyzes the formation of phosphoribosylamine from phosphoribosylpyrophosphate (PRPP) and glutamine.</text>
</comment>
<protein>
    <recommendedName>
        <fullName evidence="7">Amidophosphoribosyltransferase</fullName>
        <shortName evidence="7">ATase</shortName>
        <ecNumber evidence="7">2.4.2.14</ecNumber>
    </recommendedName>
    <alternativeName>
        <fullName evidence="7">Glutamine phosphoribosylpyrophosphate amidotransferase</fullName>
        <shortName evidence="7">GPATase</shortName>
    </alternativeName>
</protein>
<evidence type="ECO:0000256" key="7">
    <source>
        <dbReference type="HAMAP-Rule" id="MF_01931"/>
    </source>
</evidence>
<dbReference type="GO" id="GO:0000287">
    <property type="term" value="F:magnesium ion binding"/>
    <property type="evidence" value="ECO:0007669"/>
    <property type="project" value="UniProtKB-UniRule"/>
</dbReference>
<keyword evidence="4 7" id="KW-0808">Transferase</keyword>
<comment type="similarity">
    <text evidence="2 7 8">In the C-terminal section; belongs to the purine/pyrimidine phosphoribosyltransferase family.</text>
</comment>
<comment type="caution">
    <text evidence="13">The sequence shown here is derived from an EMBL/GenBank/DDBJ whole genome shotgun (WGS) entry which is preliminary data.</text>
</comment>
<feature type="binding site" evidence="7 11">
    <location>
        <position position="508"/>
    </location>
    <ligand>
        <name>[4Fe-4S] cluster</name>
        <dbReference type="ChEBI" id="CHEBI:49883"/>
    </ligand>
</feature>
<dbReference type="HAMAP" id="MF_01931">
    <property type="entry name" value="PurF"/>
    <property type="match status" value="1"/>
</dbReference>
<dbReference type="PROSITE" id="PS51278">
    <property type="entry name" value="GATASE_TYPE_2"/>
    <property type="match status" value="1"/>
</dbReference>
<dbReference type="Pfam" id="PF13537">
    <property type="entry name" value="GATase_7"/>
    <property type="match status" value="1"/>
</dbReference>
<keyword evidence="7 10" id="KW-0479">Metal-binding</keyword>
<dbReference type="EC" id="2.4.2.14" evidence="7"/>
<evidence type="ECO:0000256" key="2">
    <source>
        <dbReference type="ARBA" id="ARBA00010138"/>
    </source>
</evidence>
<keyword evidence="3 7" id="KW-0328">Glycosyltransferase</keyword>
<dbReference type="UniPathway" id="UPA00074">
    <property type="reaction ID" value="UER00124"/>
</dbReference>
<gene>
    <name evidence="7 13" type="primary">purF</name>
    <name evidence="13" type="ORF">MPNT_70050</name>
</gene>
<feature type="binding site" evidence="7 10">
    <location>
        <position position="358"/>
    </location>
    <ligand>
        <name>Mg(2+)</name>
        <dbReference type="ChEBI" id="CHEBI:18420"/>
    </ligand>
</feature>
<comment type="pathway">
    <text evidence="1 7 8">Purine metabolism; IMP biosynthesis via de novo pathway; N(1)-(5-phospho-D-ribosyl)glycinamide from 5-phospho-alpha-D-ribose 1-diphosphate: step 1/2.</text>
</comment>
<evidence type="ECO:0000313" key="14">
    <source>
        <dbReference type="Proteomes" id="UP000663859"/>
    </source>
</evidence>
<comment type="catalytic activity">
    <reaction evidence="7 8">
        <text>5-phospho-beta-D-ribosylamine + L-glutamate + diphosphate = 5-phospho-alpha-D-ribose 1-diphosphate + L-glutamine + H2O</text>
        <dbReference type="Rhea" id="RHEA:14905"/>
        <dbReference type="ChEBI" id="CHEBI:15377"/>
        <dbReference type="ChEBI" id="CHEBI:29985"/>
        <dbReference type="ChEBI" id="CHEBI:33019"/>
        <dbReference type="ChEBI" id="CHEBI:58017"/>
        <dbReference type="ChEBI" id="CHEBI:58359"/>
        <dbReference type="ChEBI" id="CHEBI:58681"/>
        <dbReference type="EC" id="2.4.2.14"/>
    </reaction>
</comment>
<dbReference type="InterPro" id="IPR017932">
    <property type="entry name" value="GATase_2_dom"/>
</dbReference>
<dbReference type="SUPFAM" id="SSF56235">
    <property type="entry name" value="N-terminal nucleophile aminohydrolases (Ntn hydrolases)"/>
    <property type="match status" value="1"/>
</dbReference>
<organism evidence="13 14">
    <name type="scientific">Candidatus Methylacidithermus pantelleriae</name>
    <dbReference type="NCBI Taxonomy" id="2744239"/>
    <lineage>
        <taxon>Bacteria</taxon>
        <taxon>Pseudomonadati</taxon>
        <taxon>Verrucomicrobiota</taxon>
        <taxon>Methylacidiphilae</taxon>
        <taxon>Methylacidiphilales</taxon>
        <taxon>Methylacidiphilaceae</taxon>
        <taxon>Candidatus Methylacidithermus</taxon>
    </lineage>
</organism>
<dbReference type="GO" id="GO:0006189">
    <property type="term" value="P:'de novo' IMP biosynthetic process"/>
    <property type="evidence" value="ECO:0007669"/>
    <property type="project" value="UniProtKB-UniRule"/>
</dbReference>
<dbReference type="InterPro" id="IPR005854">
    <property type="entry name" value="PurF"/>
</dbReference>
<dbReference type="GO" id="GO:0051539">
    <property type="term" value="F:4 iron, 4 sulfur cluster binding"/>
    <property type="evidence" value="ECO:0007669"/>
    <property type="project" value="UniProtKB-KW"/>
</dbReference>
<evidence type="ECO:0000256" key="4">
    <source>
        <dbReference type="ARBA" id="ARBA00022679"/>
    </source>
</evidence>
<feature type="binding site" evidence="7 11">
    <location>
        <position position="457"/>
    </location>
    <ligand>
        <name>[4Fe-4S] cluster</name>
        <dbReference type="ChEBI" id="CHEBI:49883"/>
    </ligand>
</feature>
<reference evidence="13" key="1">
    <citation type="submission" date="2021-02" db="EMBL/GenBank/DDBJ databases">
        <authorList>
            <person name="Cremers G."/>
            <person name="Picone N."/>
        </authorList>
    </citation>
    <scope>NUCLEOTIDE SEQUENCE</scope>
    <source>
        <strain evidence="13">PQ17</strain>
    </source>
</reference>
<evidence type="ECO:0000256" key="10">
    <source>
        <dbReference type="PIRSR" id="PIRSR000485-2"/>
    </source>
</evidence>
<keyword evidence="7 10" id="KW-0460">Magnesium</keyword>
<comment type="cofactor">
    <cofactor evidence="7 10">
        <name>Mg(2+)</name>
        <dbReference type="ChEBI" id="CHEBI:18420"/>
    </cofactor>
    <text evidence="7 10">Binds 1 Mg(2+) ion per subunit.</text>
</comment>
<dbReference type="InterPro" id="IPR035584">
    <property type="entry name" value="PurF_N"/>
</dbReference>
<keyword evidence="7 11" id="KW-0411">Iron-sulfur</keyword>
<proteinExistence type="inferred from homology"/>
<name>A0A8J2BSK8_9BACT</name>
<keyword evidence="7" id="KW-0004">4Fe-4S</keyword>
<keyword evidence="6 7" id="KW-0315">Glutamine amidotransferase</keyword>
<dbReference type="GO" id="GO:0004044">
    <property type="term" value="F:amidophosphoribosyltransferase activity"/>
    <property type="evidence" value="ECO:0007669"/>
    <property type="project" value="UniProtKB-UniRule"/>
</dbReference>
<keyword evidence="5 7" id="KW-0658">Purine biosynthesis</keyword>
<dbReference type="InterPro" id="IPR029055">
    <property type="entry name" value="Ntn_hydrolases_N"/>
</dbReference>
<dbReference type="CDD" id="cd00715">
    <property type="entry name" value="GPATase_N"/>
    <property type="match status" value="1"/>
</dbReference>
<evidence type="ECO:0000256" key="5">
    <source>
        <dbReference type="ARBA" id="ARBA00022755"/>
    </source>
</evidence>
<dbReference type="Gene3D" id="3.60.20.10">
    <property type="entry name" value="Glutamine Phosphoribosylpyrophosphate, subunit 1, domain 1"/>
    <property type="match status" value="1"/>
</dbReference>
<evidence type="ECO:0000256" key="3">
    <source>
        <dbReference type="ARBA" id="ARBA00022676"/>
    </source>
</evidence>
<sequence>MVLLTDFFLLFLSSRHTVFDTRSLRPKRRAPKEKVFPIEQQWHSRSWEIALARKEVFLHKRVTKPGFPYPKHECGIFGVFGHPRASELTYYGLYALQHRGQESAGIAASEGPGKPFRVHKGMGLVSQVFDSLTLRSLQGSRAIGHVRYSTTGSSLLKNAQPIVVSCARGQLAIAHNGNLVNAGQLRDELEAKGSIFQTTTDSEIILHLLAQPAEPGEHQGLLRALRRIRGAFSLVLLTENALVAARDPFGFRPLSLGTLEDAVVISSETCAFDLIHARWVRDLAPGEVLIVTEEGQKSLFPYSASLPEAFCVFEFVYFARPDSNLLGKNVSQVRVQMGIELAREHPVEADLVIPVPDSGIYAALGYAQESKIPFYPAFVRNHYIGRTFLQPTQLIRDFSVRIKLNLIDEAIRDKRVVVVDDSVVRGTTARGRIMTLREAGAREVHLRISCPPHRYACYYGIDFPDPSCLLANQMDLAQIQTYLGVDSLGYLSVEGMIRACGLPANRFCTACFTGCYPLPPHHPMDKFVLERRPGSVTPLLVDDEPMEQPCLL</sequence>
<dbReference type="InterPro" id="IPR000836">
    <property type="entry name" value="PRTase_dom"/>
</dbReference>
<evidence type="ECO:0000313" key="13">
    <source>
        <dbReference type="EMBL" id="CAF0704506.1"/>
    </source>
</evidence>
<comment type="cofactor">
    <cofactor evidence="7 11">
        <name>[4Fe-4S] cluster</name>
        <dbReference type="ChEBI" id="CHEBI:49883"/>
    </cofactor>
    <text evidence="7 11">Binds 1 [4Fe-4S] cluster per subunit.</text>
</comment>
<accession>A0A8J2BSK8</accession>
<dbReference type="PIRSF" id="PIRSF000485">
    <property type="entry name" value="Amd_phspho_trans"/>
    <property type="match status" value="1"/>
</dbReference>
<dbReference type="SUPFAM" id="SSF53271">
    <property type="entry name" value="PRTase-like"/>
    <property type="match status" value="1"/>
</dbReference>
<dbReference type="NCBIfam" id="TIGR01134">
    <property type="entry name" value="purF"/>
    <property type="match status" value="1"/>
</dbReference>
<dbReference type="EMBL" id="CAJNOB010000067">
    <property type="protein sequence ID" value="CAF0704506.1"/>
    <property type="molecule type" value="Genomic_DNA"/>
</dbReference>
<keyword evidence="14" id="KW-1185">Reference proteome</keyword>
<evidence type="ECO:0000256" key="9">
    <source>
        <dbReference type="PIRSR" id="PIRSR000485-1"/>
    </source>
</evidence>
<dbReference type="Gene3D" id="3.40.50.2020">
    <property type="match status" value="1"/>
</dbReference>
<evidence type="ECO:0000256" key="11">
    <source>
        <dbReference type="PIRSR" id="PIRSR000485-3"/>
    </source>
</evidence>
<feature type="binding site" evidence="7 11">
    <location>
        <position position="311"/>
    </location>
    <ligand>
        <name>[4Fe-4S] cluster</name>
        <dbReference type="ChEBI" id="CHEBI:49883"/>
    </ligand>
</feature>
<dbReference type="Proteomes" id="UP000663859">
    <property type="component" value="Unassembled WGS sequence"/>
</dbReference>
<feature type="active site" description="Nucleophile" evidence="7 9">
    <location>
        <position position="74"/>
    </location>
</feature>
<evidence type="ECO:0000256" key="6">
    <source>
        <dbReference type="ARBA" id="ARBA00022962"/>
    </source>
</evidence>
<dbReference type="GO" id="GO:0009113">
    <property type="term" value="P:purine nucleobase biosynthetic process"/>
    <property type="evidence" value="ECO:0007669"/>
    <property type="project" value="UniProtKB-UniRule"/>
</dbReference>
<feature type="binding site" evidence="7 11">
    <location>
        <position position="511"/>
    </location>
    <ligand>
        <name>[4Fe-4S] cluster</name>
        <dbReference type="ChEBI" id="CHEBI:49883"/>
    </ligand>
</feature>